<evidence type="ECO:0000259" key="3">
    <source>
        <dbReference type="Pfam" id="PF13649"/>
    </source>
</evidence>
<comment type="caution">
    <text evidence="4">The sequence shown here is derived from an EMBL/GenBank/DDBJ whole genome shotgun (WGS) entry which is preliminary data.</text>
</comment>
<dbReference type="GO" id="GO:0032259">
    <property type="term" value="P:methylation"/>
    <property type="evidence" value="ECO:0007669"/>
    <property type="project" value="UniProtKB-KW"/>
</dbReference>
<proteinExistence type="predicted"/>
<dbReference type="Gene3D" id="3.40.50.150">
    <property type="entry name" value="Vaccinia Virus protein VP39"/>
    <property type="match status" value="1"/>
</dbReference>
<dbReference type="AlphaFoldDB" id="L9X8X3"/>
<feature type="region of interest" description="Disordered" evidence="2">
    <location>
        <begin position="146"/>
        <end position="165"/>
    </location>
</feature>
<dbReference type="PATRIC" id="fig|1227497.3.peg.2312"/>
<sequence length="199" mass="21797">MDPFRNTGQPDWDWWGKLWPTPGATLRRLGIDRGTTLAEVGSGDGYFALPAARIVEPAPVYAVDLEADLLAALDDVASAQGIENVHTIRGDARDLDELLPEPVETVLLANAFHGVDDRERLLEAVANSLRPGGSFVVINWADRPREETTLGGEPRGPPTELRAGPDETRNVVLEHGGFAADRALELPPYHYGLVFERER</sequence>
<dbReference type="STRING" id="1227497.C491_11218"/>
<dbReference type="EMBL" id="AOIB01000025">
    <property type="protein sequence ID" value="ELY57073.1"/>
    <property type="molecule type" value="Genomic_DNA"/>
</dbReference>
<dbReference type="Proteomes" id="UP000011688">
    <property type="component" value="Unassembled WGS sequence"/>
</dbReference>
<dbReference type="OrthoDB" id="1018at2157"/>
<keyword evidence="5" id="KW-1185">Reference proteome</keyword>
<accession>L9X8X3</accession>
<dbReference type="CDD" id="cd02440">
    <property type="entry name" value="AdoMet_MTases"/>
    <property type="match status" value="1"/>
</dbReference>
<dbReference type="eggNOG" id="arCOG02702">
    <property type="taxonomic scope" value="Archaea"/>
</dbReference>
<dbReference type="InterPro" id="IPR041698">
    <property type="entry name" value="Methyltransf_25"/>
</dbReference>
<gene>
    <name evidence="4" type="ORF">C491_11218</name>
</gene>
<name>L9X8X3_9EURY</name>
<dbReference type="SUPFAM" id="SSF53335">
    <property type="entry name" value="S-adenosyl-L-methionine-dependent methyltransferases"/>
    <property type="match status" value="1"/>
</dbReference>
<keyword evidence="1 4" id="KW-0808">Transferase</keyword>
<dbReference type="GO" id="GO:0008168">
    <property type="term" value="F:methyltransferase activity"/>
    <property type="evidence" value="ECO:0007669"/>
    <property type="project" value="UniProtKB-KW"/>
</dbReference>
<evidence type="ECO:0000313" key="5">
    <source>
        <dbReference type="Proteomes" id="UP000011688"/>
    </source>
</evidence>
<dbReference type="RefSeq" id="WP_005556206.1">
    <property type="nucleotide sequence ID" value="NZ_AOIB01000025.1"/>
</dbReference>
<evidence type="ECO:0000256" key="1">
    <source>
        <dbReference type="ARBA" id="ARBA00022679"/>
    </source>
</evidence>
<evidence type="ECO:0000313" key="4">
    <source>
        <dbReference type="EMBL" id="ELY57073.1"/>
    </source>
</evidence>
<dbReference type="PANTHER" id="PTHR43861">
    <property type="entry name" value="TRANS-ACONITATE 2-METHYLTRANSFERASE-RELATED"/>
    <property type="match status" value="1"/>
</dbReference>
<keyword evidence="4" id="KW-0489">Methyltransferase</keyword>
<feature type="domain" description="Methyltransferase" evidence="3">
    <location>
        <begin position="39"/>
        <end position="133"/>
    </location>
</feature>
<reference evidence="4 5" key="1">
    <citation type="journal article" date="2014" name="PLoS Genet.">
        <title>Phylogenetically driven sequencing of extremely halophilic archaea reveals strategies for static and dynamic osmo-response.</title>
        <authorList>
            <person name="Becker E.A."/>
            <person name="Seitzer P.M."/>
            <person name="Tritt A."/>
            <person name="Larsen D."/>
            <person name="Krusor M."/>
            <person name="Yao A.I."/>
            <person name="Wu D."/>
            <person name="Madern D."/>
            <person name="Eisen J.A."/>
            <person name="Darling A.E."/>
            <person name="Facciotti M.T."/>
        </authorList>
    </citation>
    <scope>NUCLEOTIDE SEQUENCE [LARGE SCALE GENOMIC DNA]</scope>
    <source>
        <strain evidence="4 5">DSM 10524</strain>
    </source>
</reference>
<dbReference type="Pfam" id="PF13649">
    <property type="entry name" value="Methyltransf_25"/>
    <property type="match status" value="1"/>
</dbReference>
<dbReference type="InterPro" id="IPR029063">
    <property type="entry name" value="SAM-dependent_MTases_sf"/>
</dbReference>
<protein>
    <submittedName>
        <fullName evidence="4">Methyltransferase type 11</fullName>
    </submittedName>
</protein>
<evidence type="ECO:0000256" key="2">
    <source>
        <dbReference type="SAM" id="MobiDB-lite"/>
    </source>
</evidence>
<organism evidence="4 5">
    <name type="scientific">Natronococcus amylolyticus DSM 10524</name>
    <dbReference type="NCBI Taxonomy" id="1227497"/>
    <lineage>
        <taxon>Archaea</taxon>
        <taxon>Methanobacteriati</taxon>
        <taxon>Methanobacteriota</taxon>
        <taxon>Stenosarchaea group</taxon>
        <taxon>Halobacteria</taxon>
        <taxon>Halobacteriales</taxon>
        <taxon>Natrialbaceae</taxon>
        <taxon>Natronococcus</taxon>
    </lineage>
</organism>